<keyword evidence="4" id="KW-1185">Reference proteome</keyword>
<dbReference type="Pfam" id="PF04717">
    <property type="entry name" value="Phage_base_V"/>
    <property type="match status" value="1"/>
</dbReference>
<dbReference type="RefSeq" id="WP_160797890.1">
    <property type="nucleotide sequence ID" value="NZ_WSSB01000014.1"/>
</dbReference>
<dbReference type="Gene3D" id="2.40.50.230">
    <property type="entry name" value="Gp5 N-terminal domain"/>
    <property type="match status" value="1"/>
</dbReference>
<evidence type="ECO:0000259" key="2">
    <source>
        <dbReference type="Pfam" id="PF04717"/>
    </source>
</evidence>
<dbReference type="InterPro" id="IPR037026">
    <property type="entry name" value="Vgr_OB-fold_dom_sf"/>
</dbReference>
<reference evidence="3 4" key="1">
    <citation type="submission" date="2019-12" db="EMBL/GenBank/DDBJ databases">
        <title>Neisseriaceae gen. nov. sp. Genome sequencing and assembly.</title>
        <authorList>
            <person name="Liu Z."/>
            <person name="Li A."/>
        </authorList>
    </citation>
    <scope>NUCLEOTIDE SEQUENCE [LARGE SCALE GENOMIC DNA]</scope>
    <source>
        <strain evidence="3 4">B2N2-7</strain>
    </source>
</reference>
<evidence type="ECO:0000313" key="3">
    <source>
        <dbReference type="EMBL" id="MXR38017.1"/>
    </source>
</evidence>
<gene>
    <name evidence="3" type="ORF">GQF02_13645</name>
</gene>
<sequence>MDEIADLIRRLESLIRYGTIAEVQMAPPRVRVQSGKLITAWRPWVSLRAGDTSEWDPPTVGEQCVFFSPSGDPSTGFSLVGLFSDAHPAPSSSPDEHVRAYPDGARIIYNHATGALSATGIKTGLIGAAEKCTVDCPLTEFTGDVHILGKLTVDGETLLKALLTYMAGMAGQGGDAGAKTVIKGDVEFDGDFHHKSGSFTSDEILQDGHTHRDSIGGMTGGPQ</sequence>
<dbReference type="AlphaFoldDB" id="A0A845BN36"/>
<evidence type="ECO:0000256" key="1">
    <source>
        <dbReference type="SAM" id="MobiDB-lite"/>
    </source>
</evidence>
<dbReference type="InterPro" id="IPR006531">
    <property type="entry name" value="Gp5/Vgr_OB"/>
</dbReference>
<accession>A0A845BN36</accession>
<dbReference type="Gene3D" id="6.20.150.10">
    <property type="match status" value="1"/>
</dbReference>
<name>A0A845BN36_9NEIS</name>
<dbReference type="NCBIfam" id="TIGR01644">
    <property type="entry name" value="phage_P2_V"/>
    <property type="match status" value="1"/>
</dbReference>
<feature type="domain" description="Gp5/Type VI secretion system Vgr protein OB-fold" evidence="2">
    <location>
        <begin position="17"/>
        <end position="83"/>
    </location>
</feature>
<feature type="region of interest" description="Disordered" evidence="1">
    <location>
        <begin position="199"/>
        <end position="223"/>
    </location>
</feature>
<organism evidence="3 4">
    <name type="scientific">Craterilacuibacter sinensis</name>
    <dbReference type="NCBI Taxonomy" id="2686017"/>
    <lineage>
        <taxon>Bacteria</taxon>
        <taxon>Pseudomonadati</taxon>
        <taxon>Pseudomonadota</taxon>
        <taxon>Betaproteobacteria</taxon>
        <taxon>Neisseriales</taxon>
        <taxon>Neisseriaceae</taxon>
        <taxon>Craterilacuibacter</taxon>
    </lineage>
</organism>
<dbReference type="Proteomes" id="UP000467214">
    <property type="component" value="Unassembled WGS sequence"/>
</dbReference>
<dbReference type="EMBL" id="WSSB01000014">
    <property type="protein sequence ID" value="MXR38017.1"/>
    <property type="molecule type" value="Genomic_DNA"/>
</dbReference>
<proteinExistence type="predicted"/>
<evidence type="ECO:0000313" key="4">
    <source>
        <dbReference type="Proteomes" id="UP000467214"/>
    </source>
</evidence>
<comment type="caution">
    <text evidence="3">The sequence shown here is derived from an EMBL/GenBank/DDBJ whole genome shotgun (WGS) entry which is preliminary data.</text>
</comment>
<protein>
    <submittedName>
        <fullName evidence="3">Phage baseplate assembly protein V</fullName>
    </submittedName>
</protein>
<dbReference type="InterPro" id="IPR013046">
    <property type="entry name" value="GpV/Gp45"/>
</dbReference>